<evidence type="ECO:0000313" key="1">
    <source>
        <dbReference type="EMBL" id="KAI8532267.1"/>
    </source>
</evidence>
<name>A0ACC0LUJ7_RHOML</name>
<reference evidence="1" key="1">
    <citation type="submission" date="2022-02" db="EMBL/GenBank/DDBJ databases">
        <title>Plant Genome Project.</title>
        <authorList>
            <person name="Zhang R.-G."/>
        </authorList>
    </citation>
    <scope>NUCLEOTIDE SEQUENCE</scope>
    <source>
        <strain evidence="1">AT1</strain>
    </source>
</reference>
<keyword evidence="2" id="KW-1185">Reference proteome</keyword>
<organism evidence="1 2">
    <name type="scientific">Rhododendron molle</name>
    <name type="common">Chinese azalea</name>
    <name type="synonym">Azalea mollis</name>
    <dbReference type="NCBI Taxonomy" id="49168"/>
    <lineage>
        <taxon>Eukaryota</taxon>
        <taxon>Viridiplantae</taxon>
        <taxon>Streptophyta</taxon>
        <taxon>Embryophyta</taxon>
        <taxon>Tracheophyta</taxon>
        <taxon>Spermatophyta</taxon>
        <taxon>Magnoliopsida</taxon>
        <taxon>eudicotyledons</taxon>
        <taxon>Gunneridae</taxon>
        <taxon>Pentapetalae</taxon>
        <taxon>asterids</taxon>
        <taxon>Ericales</taxon>
        <taxon>Ericaceae</taxon>
        <taxon>Ericoideae</taxon>
        <taxon>Rhodoreae</taxon>
        <taxon>Rhododendron</taxon>
    </lineage>
</organism>
<gene>
    <name evidence="1" type="ORF">RHMOL_Rhmol11G0200100</name>
</gene>
<dbReference type="Proteomes" id="UP001062846">
    <property type="component" value="Chromosome 11"/>
</dbReference>
<accession>A0ACC0LUJ7</accession>
<sequence>MHFHDGFVRGCNYDASILIDSPGIEKKARANLRLRGIEAIDDAKKQLEAVCLELSLVLMYLLLSLVMPWFWNEFHT</sequence>
<proteinExistence type="predicted"/>
<evidence type="ECO:0000313" key="2">
    <source>
        <dbReference type="Proteomes" id="UP001062846"/>
    </source>
</evidence>
<dbReference type="EMBL" id="CM046398">
    <property type="protein sequence ID" value="KAI8532267.1"/>
    <property type="molecule type" value="Genomic_DNA"/>
</dbReference>
<protein>
    <submittedName>
        <fullName evidence="1">Uncharacterized protein</fullName>
    </submittedName>
</protein>
<comment type="caution">
    <text evidence="1">The sequence shown here is derived from an EMBL/GenBank/DDBJ whole genome shotgun (WGS) entry which is preliminary data.</text>
</comment>